<evidence type="ECO:0000313" key="3">
    <source>
        <dbReference type="Proteomes" id="UP000465221"/>
    </source>
</evidence>
<dbReference type="Proteomes" id="UP000465221">
    <property type="component" value="Unassembled WGS sequence"/>
</dbReference>
<sequence>MKSPLFLLTALLPLTLAIPSADADVENESLEERNGGDKCRSSQSIPYYRYPCDSSDKLGSYPSNKHVDYICKYKGWYKTGNNWWVKENFRPSGCRWFQYILTTQ</sequence>
<protein>
    <submittedName>
        <fullName evidence="2">Uncharacterized protein</fullName>
    </submittedName>
</protein>
<proteinExistence type="predicted"/>
<feature type="chain" id="PRO_5034833450" evidence="1">
    <location>
        <begin position="24"/>
        <end position="104"/>
    </location>
</feature>
<name>A0A8H3XS56_9EURO</name>
<organism evidence="2 3">
    <name type="scientific">Aspergillus udagawae</name>
    <dbReference type="NCBI Taxonomy" id="91492"/>
    <lineage>
        <taxon>Eukaryota</taxon>
        <taxon>Fungi</taxon>
        <taxon>Dikarya</taxon>
        <taxon>Ascomycota</taxon>
        <taxon>Pezizomycotina</taxon>
        <taxon>Eurotiomycetes</taxon>
        <taxon>Eurotiomycetidae</taxon>
        <taxon>Eurotiales</taxon>
        <taxon>Aspergillaceae</taxon>
        <taxon>Aspergillus</taxon>
        <taxon>Aspergillus subgen. Fumigati</taxon>
    </lineage>
</organism>
<feature type="signal peptide" evidence="1">
    <location>
        <begin position="1"/>
        <end position="23"/>
    </location>
</feature>
<gene>
    <name evidence="2" type="ORF">IFM46972_11414</name>
</gene>
<comment type="caution">
    <text evidence="2">The sequence shown here is derived from an EMBL/GenBank/DDBJ whole genome shotgun (WGS) entry which is preliminary data.</text>
</comment>
<accession>A0A8H3XS56</accession>
<keyword evidence="1" id="KW-0732">Signal</keyword>
<dbReference type="EMBL" id="BLKC01000222">
    <property type="protein sequence ID" value="GFF59559.1"/>
    <property type="molecule type" value="Genomic_DNA"/>
</dbReference>
<evidence type="ECO:0000313" key="2">
    <source>
        <dbReference type="EMBL" id="GFF59559.1"/>
    </source>
</evidence>
<dbReference type="AlphaFoldDB" id="A0A8H3XS56"/>
<evidence type="ECO:0000256" key="1">
    <source>
        <dbReference type="SAM" id="SignalP"/>
    </source>
</evidence>
<reference evidence="2 3" key="1">
    <citation type="submission" date="2020-01" db="EMBL/GenBank/DDBJ databases">
        <title>Draft genome sequence of Aspergillus udagawae IFM 46972.</title>
        <authorList>
            <person name="Takahashi H."/>
            <person name="Yaguchi T."/>
        </authorList>
    </citation>
    <scope>NUCLEOTIDE SEQUENCE [LARGE SCALE GENOMIC DNA]</scope>
    <source>
        <strain evidence="2 3">IFM 46972</strain>
    </source>
</reference>